<organism evidence="5 6">
    <name type="scientific">Thermospira aquatica</name>
    <dbReference type="NCBI Taxonomy" id="2828656"/>
    <lineage>
        <taxon>Bacteria</taxon>
        <taxon>Pseudomonadati</taxon>
        <taxon>Spirochaetota</taxon>
        <taxon>Spirochaetia</taxon>
        <taxon>Brevinematales</taxon>
        <taxon>Thermospiraceae</taxon>
        <taxon>Thermospira</taxon>
    </lineage>
</organism>
<dbReference type="Proteomes" id="UP001056539">
    <property type="component" value="Chromosome"/>
</dbReference>
<reference evidence="5" key="2">
    <citation type="submission" date="2022-06" db="EMBL/GenBank/DDBJ databases">
        <title>Thermospira aquatica gen. nov., sp. nov.</title>
        <authorList>
            <person name="Ben Ali Gam Z."/>
            <person name="Labat M."/>
        </authorList>
    </citation>
    <scope>NUCLEOTIDE SEQUENCE</scope>
    <source>
        <strain evidence="5">F1F22</strain>
    </source>
</reference>
<evidence type="ECO:0000256" key="3">
    <source>
        <dbReference type="ARBA" id="ARBA00022857"/>
    </source>
</evidence>
<dbReference type="GO" id="GO:0005737">
    <property type="term" value="C:cytoplasm"/>
    <property type="evidence" value="ECO:0007669"/>
    <property type="project" value="UniProtKB-SubCell"/>
</dbReference>
<reference evidence="5" key="1">
    <citation type="submission" date="2021-04" db="EMBL/GenBank/DDBJ databases">
        <authorList>
            <person name="Postec A."/>
        </authorList>
    </citation>
    <scope>NUCLEOTIDE SEQUENCE</scope>
    <source>
        <strain evidence="5">F1F22</strain>
    </source>
</reference>
<keyword evidence="4" id="KW-0560">Oxidoreductase</keyword>
<evidence type="ECO:0000256" key="1">
    <source>
        <dbReference type="ARBA" id="ARBA00004496"/>
    </source>
</evidence>
<dbReference type="PANTHER" id="PTHR44085:SF2">
    <property type="entry name" value="SEPIAPTERIN REDUCTASE"/>
    <property type="match status" value="1"/>
</dbReference>
<evidence type="ECO:0000256" key="4">
    <source>
        <dbReference type="ARBA" id="ARBA00023002"/>
    </source>
</evidence>
<keyword evidence="3" id="KW-0521">NADP</keyword>
<dbReference type="InterPro" id="IPR051721">
    <property type="entry name" value="Biopterin_syn/organic_redct"/>
</dbReference>
<gene>
    <name evidence="5" type="ORF">KDW03_07715</name>
</gene>
<dbReference type="GO" id="GO:0004757">
    <property type="term" value="F:sepiapterin reductase (NADP+) activity"/>
    <property type="evidence" value="ECO:0007669"/>
    <property type="project" value="TreeGrafter"/>
</dbReference>
<dbReference type="PANTHER" id="PTHR44085">
    <property type="entry name" value="SEPIAPTERIN REDUCTASE"/>
    <property type="match status" value="1"/>
</dbReference>
<dbReference type="Gene3D" id="3.40.50.720">
    <property type="entry name" value="NAD(P)-binding Rossmann-like Domain"/>
    <property type="match status" value="1"/>
</dbReference>
<dbReference type="SUPFAM" id="SSF51735">
    <property type="entry name" value="NAD(P)-binding Rossmann-fold domains"/>
    <property type="match status" value="1"/>
</dbReference>
<dbReference type="PROSITE" id="PS00061">
    <property type="entry name" value="ADH_SHORT"/>
    <property type="match status" value="1"/>
</dbReference>
<dbReference type="InterPro" id="IPR036291">
    <property type="entry name" value="NAD(P)-bd_dom_sf"/>
</dbReference>
<dbReference type="EMBL" id="CP073355">
    <property type="protein sequence ID" value="URA09374.1"/>
    <property type="molecule type" value="Genomic_DNA"/>
</dbReference>
<name>A0AAX3BAS7_9SPIR</name>
<keyword evidence="2" id="KW-0963">Cytoplasm</keyword>
<dbReference type="GO" id="GO:0006729">
    <property type="term" value="P:tetrahydrobiopterin biosynthetic process"/>
    <property type="evidence" value="ECO:0007669"/>
    <property type="project" value="TreeGrafter"/>
</dbReference>
<dbReference type="PRINTS" id="PR00081">
    <property type="entry name" value="GDHRDH"/>
</dbReference>
<proteinExistence type="predicted"/>
<evidence type="ECO:0000313" key="6">
    <source>
        <dbReference type="Proteomes" id="UP001056539"/>
    </source>
</evidence>
<evidence type="ECO:0000256" key="2">
    <source>
        <dbReference type="ARBA" id="ARBA00022490"/>
    </source>
</evidence>
<dbReference type="InterPro" id="IPR002347">
    <property type="entry name" value="SDR_fam"/>
</dbReference>
<dbReference type="RefSeq" id="WP_271434501.1">
    <property type="nucleotide sequence ID" value="NZ_CP073355.1"/>
</dbReference>
<dbReference type="AlphaFoldDB" id="A0AAX3BAS7"/>
<accession>A0AAX3BAS7</accession>
<protein>
    <submittedName>
        <fullName evidence="5">SDR family NAD(P)-dependent oxidoreductase</fullName>
    </submittedName>
</protein>
<dbReference type="InterPro" id="IPR020904">
    <property type="entry name" value="Sc_DH/Rdtase_CS"/>
</dbReference>
<comment type="subcellular location">
    <subcellularLocation>
        <location evidence="1">Cytoplasm</location>
    </subcellularLocation>
</comment>
<dbReference type="Pfam" id="PF00106">
    <property type="entry name" value="adh_short"/>
    <property type="match status" value="1"/>
</dbReference>
<sequence length="247" mass="28193">MKYVVITGVSRGLGKSLAKAFLFSGWGVIGISRTSDGGLEEEAKKMGKSYVFVPWDLTELETLESLAEKMVSLVPGDSEEVVLVHNAGEMQPVTEIKNLSYKEVEHNFILNTVSVIVLTAAFLRKVGGRFPFLQLVFISSRSVISPRRLWAVYGAAKAGVDHFVSSLALEYKGKDNMRAIAIHPPAMDTEMRKNYLKRRSFLFWLWDWIERYVLRQKKVYDPDLVAWKLFYLIEKHSLPSGSVWRWE</sequence>
<keyword evidence="6" id="KW-1185">Reference proteome</keyword>
<evidence type="ECO:0000313" key="5">
    <source>
        <dbReference type="EMBL" id="URA09374.1"/>
    </source>
</evidence>
<dbReference type="KEGG" id="taqu:KDW03_07715"/>